<feature type="transmembrane region" description="Helical" evidence="2">
    <location>
        <begin position="763"/>
        <end position="783"/>
    </location>
</feature>
<keyword evidence="2" id="KW-1133">Transmembrane helix</keyword>
<feature type="transmembrane region" description="Helical" evidence="2">
    <location>
        <begin position="725"/>
        <end position="743"/>
    </location>
</feature>
<feature type="transmembrane region" description="Helical" evidence="2">
    <location>
        <begin position="372"/>
        <end position="395"/>
    </location>
</feature>
<feature type="region of interest" description="Disordered" evidence="1">
    <location>
        <begin position="331"/>
        <end position="359"/>
    </location>
</feature>
<proteinExistence type="predicted"/>
<sequence>MELVLMSLPIRKIVGDVVLFATDVCLAIWAFAVALDRLHVAPDALISFPTHKTVDRVIICALQANLALVVPAYVQLARLFANALGLALIPFLIRKTVEAVVSIASQVHFALWAAAFARLVRLDVKVGVLTSCPTHRIVEDVVLLALQISPALKESVFAQLVRIHVDQSVLIPFPTYRTVEGVVLLVLQEMSALRVNVFAQITKVPVAQVVLMSILTPRTAGGVVIFAKWVHSAMVVLAIFSVYPASVSLRRAAGLIEQYSRAIAAQYPCFTFIMAFDPYRRSSDVARYSSISHWDRDVISSGIELEDIQRFLHPYTYIELCQFKNRNGSSEHENLLEEETQQDTETQSGNSFSDRHSAKDGSIRFSGWRAGVLTCSMTALIVLVTNITLMTWAIFKYSGDDGFGVLYEGNCTRARSLSTSLHVLINVLSTVLLSASNYTMQCLNSPTRTAINKAHARKVWLDVGIPSWRNRKYVGFKSQILWWCLGFSSIPLHFLYNSSVFLDLAGQRYEVRGTNATIDDLQNANLGDYFTSITWKECESIYNNIFVFGNGDVYVVVPSSFRDKQTNGSRNDVGIWTFSNRSMDIEETLDWYHTYSGASTSFGTISISGGTSDQLNYTACFTETRDHHCRIKFSISLMAIVVFCNASKFICMFLTFWLAKESTFVTLGDAISSSLENPDPTTKNMCVVSKFNIQDGIWEKPRKPMHWMPRGDRTFHTTTIHRCRLIAVGIIGITIAIVLAIRLGATSFKEIGFGSSLQSMPPLVSTAVPMTGISGLLLNTILANLPQSFVSLINVLYNSLFTCMLLGDEWNSFAFRRQTLRVTAPVGKQRSKLYLTIPYRYAIPIIILSGLLHWLISESLFLVRITAAERDHLYDNAVSSMGYSPLGIALSSFLCFVMIGLLYWKALRKFKPGMPLVGSCSMAISAACHPVRGDLEVWTKPVQWGVTKDSTSGSGLGLETKYNGRDVGHCSFSSFEVEPPVPHDYYAGGVY</sequence>
<keyword evidence="5" id="KW-1185">Reference proteome</keyword>
<feature type="transmembrane region" description="Helical" evidence="2">
    <location>
        <begin position="841"/>
        <end position="863"/>
    </location>
</feature>
<evidence type="ECO:0000259" key="3">
    <source>
        <dbReference type="Pfam" id="PF20163"/>
    </source>
</evidence>
<reference evidence="4 5" key="1">
    <citation type="journal article" date="2024" name="Commun. Biol.">
        <title>Comparative genomic analysis of thermophilic fungi reveals convergent evolutionary adaptations and gene losses.</title>
        <authorList>
            <person name="Steindorff A.S."/>
            <person name="Aguilar-Pontes M.V."/>
            <person name="Robinson A.J."/>
            <person name="Andreopoulos B."/>
            <person name="LaButti K."/>
            <person name="Kuo A."/>
            <person name="Mondo S."/>
            <person name="Riley R."/>
            <person name="Otillar R."/>
            <person name="Haridas S."/>
            <person name="Lipzen A."/>
            <person name="Grimwood J."/>
            <person name="Schmutz J."/>
            <person name="Clum A."/>
            <person name="Reid I.D."/>
            <person name="Moisan M.C."/>
            <person name="Butler G."/>
            <person name="Nguyen T.T.M."/>
            <person name="Dewar K."/>
            <person name="Conant G."/>
            <person name="Drula E."/>
            <person name="Henrissat B."/>
            <person name="Hansel C."/>
            <person name="Singer S."/>
            <person name="Hutchinson M.I."/>
            <person name="de Vries R.P."/>
            <person name="Natvig D.O."/>
            <person name="Powell A.J."/>
            <person name="Tsang A."/>
            <person name="Grigoriev I.V."/>
        </authorList>
    </citation>
    <scope>NUCLEOTIDE SEQUENCE [LARGE SCALE GENOMIC DNA]</scope>
    <source>
        <strain evidence="4 5">CBS 494.80</strain>
    </source>
</reference>
<feature type="transmembrane region" description="Helical" evidence="2">
    <location>
        <begin position="100"/>
        <end position="120"/>
    </location>
</feature>
<dbReference type="Pfam" id="PF20163">
    <property type="entry name" value="DUF6536"/>
    <property type="match status" value="1"/>
</dbReference>
<feature type="transmembrane region" description="Helical" evidence="2">
    <location>
        <begin position="12"/>
        <end position="35"/>
    </location>
</feature>
<evidence type="ECO:0000256" key="2">
    <source>
        <dbReference type="SAM" id="Phobius"/>
    </source>
</evidence>
<evidence type="ECO:0000313" key="5">
    <source>
        <dbReference type="Proteomes" id="UP001595075"/>
    </source>
</evidence>
<dbReference type="Proteomes" id="UP001595075">
    <property type="component" value="Unassembled WGS sequence"/>
</dbReference>
<feature type="domain" description="DUF6536" evidence="3">
    <location>
        <begin position="368"/>
        <end position="512"/>
    </location>
</feature>
<feature type="transmembrane region" description="Helical" evidence="2">
    <location>
        <begin position="883"/>
        <end position="904"/>
    </location>
</feature>
<organism evidence="4 5">
    <name type="scientific">Oculimacula yallundae</name>
    <dbReference type="NCBI Taxonomy" id="86028"/>
    <lineage>
        <taxon>Eukaryota</taxon>
        <taxon>Fungi</taxon>
        <taxon>Dikarya</taxon>
        <taxon>Ascomycota</taxon>
        <taxon>Pezizomycotina</taxon>
        <taxon>Leotiomycetes</taxon>
        <taxon>Helotiales</taxon>
        <taxon>Ploettnerulaceae</taxon>
        <taxon>Oculimacula</taxon>
    </lineage>
</organism>
<name>A0ABR4CAT8_9HELO</name>
<comment type="caution">
    <text evidence="4">The sequence shown here is derived from an EMBL/GenBank/DDBJ whole genome shotgun (WGS) entry which is preliminary data.</text>
</comment>
<feature type="transmembrane region" description="Helical" evidence="2">
    <location>
        <begin position="72"/>
        <end position="93"/>
    </location>
</feature>
<dbReference type="PANTHER" id="PTHR35395">
    <property type="entry name" value="DUF6536 DOMAIN-CONTAINING PROTEIN"/>
    <property type="match status" value="1"/>
</dbReference>
<evidence type="ECO:0000256" key="1">
    <source>
        <dbReference type="SAM" id="MobiDB-lite"/>
    </source>
</evidence>
<dbReference type="PANTHER" id="PTHR35395:SF1">
    <property type="entry name" value="DUF6536 DOMAIN-CONTAINING PROTEIN"/>
    <property type="match status" value="1"/>
</dbReference>
<feature type="transmembrane region" description="Helical" evidence="2">
    <location>
        <begin position="635"/>
        <end position="659"/>
    </location>
</feature>
<dbReference type="InterPro" id="IPR046623">
    <property type="entry name" value="DUF6536"/>
</dbReference>
<protein>
    <recommendedName>
        <fullName evidence="3">DUF6536 domain-containing protein</fullName>
    </recommendedName>
</protein>
<keyword evidence="2" id="KW-0472">Membrane</keyword>
<keyword evidence="2" id="KW-0812">Transmembrane</keyword>
<feature type="transmembrane region" description="Helical" evidence="2">
    <location>
        <begin position="220"/>
        <end position="243"/>
    </location>
</feature>
<gene>
    <name evidence="4" type="ORF">VTL71DRAFT_2849</name>
</gene>
<accession>A0ABR4CAT8</accession>
<evidence type="ECO:0000313" key="4">
    <source>
        <dbReference type="EMBL" id="KAL2066777.1"/>
    </source>
</evidence>
<dbReference type="EMBL" id="JAZHXI010000011">
    <property type="protein sequence ID" value="KAL2066777.1"/>
    <property type="molecule type" value="Genomic_DNA"/>
</dbReference>